<name>A0A379VR63_SALET</name>
<sequence length="134" mass="15463">MAIKNDTVTNGDILQRELLSQTLASWRFFLLFTLLPGVWVIFISPPGALRVVIALLCGTACFGCWRIWLDKRYFVLITHENNQQAGEGLFIIWRRERVQTLTLSERQQGALKQFRRTLVTIVALWGIWLFALAL</sequence>
<feature type="transmembrane region" description="Helical" evidence="1">
    <location>
        <begin position="114"/>
        <end position="133"/>
    </location>
</feature>
<keyword evidence="1" id="KW-0812">Transmembrane</keyword>
<feature type="transmembrane region" description="Helical" evidence="1">
    <location>
        <begin position="24"/>
        <end position="42"/>
    </location>
</feature>
<protein>
    <submittedName>
        <fullName evidence="2">Uncharacterized protein</fullName>
    </submittedName>
</protein>
<dbReference type="AlphaFoldDB" id="A0A379VR63"/>
<proteinExistence type="predicted"/>
<evidence type="ECO:0000256" key="1">
    <source>
        <dbReference type="SAM" id="Phobius"/>
    </source>
</evidence>
<reference evidence="2 3" key="1">
    <citation type="submission" date="2018-06" db="EMBL/GenBank/DDBJ databases">
        <authorList>
            <consortium name="Pathogen Informatics"/>
            <person name="Doyle S."/>
        </authorList>
    </citation>
    <scope>NUCLEOTIDE SEQUENCE [LARGE SCALE GENOMIC DNA]</scope>
    <source>
        <strain evidence="2 3">NCTC8256</strain>
    </source>
</reference>
<dbReference type="EMBL" id="UGXR01000001">
    <property type="protein sequence ID" value="SUH09105.1"/>
    <property type="molecule type" value="Genomic_DNA"/>
</dbReference>
<gene>
    <name evidence="2" type="ORF">NCTC8256_03068</name>
</gene>
<evidence type="ECO:0000313" key="2">
    <source>
        <dbReference type="EMBL" id="SUH09105.1"/>
    </source>
</evidence>
<evidence type="ECO:0000313" key="3">
    <source>
        <dbReference type="Proteomes" id="UP000254346"/>
    </source>
</evidence>
<keyword evidence="1" id="KW-0472">Membrane</keyword>
<dbReference type="Proteomes" id="UP000254346">
    <property type="component" value="Unassembled WGS sequence"/>
</dbReference>
<organism evidence="2 3">
    <name type="scientific">Salmonella enterica I</name>
    <dbReference type="NCBI Taxonomy" id="59201"/>
    <lineage>
        <taxon>Bacteria</taxon>
        <taxon>Pseudomonadati</taxon>
        <taxon>Pseudomonadota</taxon>
        <taxon>Gammaproteobacteria</taxon>
        <taxon>Enterobacterales</taxon>
        <taxon>Enterobacteriaceae</taxon>
        <taxon>Salmonella</taxon>
    </lineage>
</organism>
<accession>A0A379VR63</accession>
<keyword evidence="1" id="KW-1133">Transmembrane helix</keyword>
<feature type="transmembrane region" description="Helical" evidence="1">
    <location>
        <begin position="48"/>
        <end position="69"/>
    </location>
</feature>